<keyword evidence="5" id="KW-0732">Signal</keyword>
<dbReference type="EC" id="3.1.1.-" evidence="5"/>
<dbReference type="Pfam" id="PF00135">
    <property type="entry name" value="COesterase"/>
    <property type="match status" value="1"/>
</dbReference>
<dbReference type="SUPFAM" id="SSF53474">
    <property type="entry name" value="alpha/beta-Hydrolases"/>
    <property type="match status" value="1"/>
</dbReference>
<proteinExistence type="evidence at transcript level"/>
<evidence type="ECO:0000256" key="6">
    <source>
        <dbReference type="SAM" id="MobiDB-lite"/>
    </source>
</evidence>
<evidence type="ECO:0000256" key="2">
    <source>
        <dbReference type="ARBA" id="ARBA00022487"/>
    </source>
</evidence>
<dbReference type="PANTHER" id="PTHR43142">
    <property type="entry name" value="CARBOXYLIC ESTER HYDROLASE"/>
    <property type="match status" value="1"/>
</dbReference>
<dbReference type="PROSITE" id="PS00122">
    <property type="entry name" value="CARBOXYLESTERASE_B_1"/>
    <property type="match status" value="1"/>
</dbReference>
<dbReference type="GO" id="GO:0052689">
    <property type="term" value="F:carboxylic ester hydrolase activity"/>
    <property type="evidence" value="ECO:0007669"/>
    <property type="project" value="UniProtKB-KW"/>
</dbReference>
<feature type="compositionally biased region" description="Low complexity" evidence="6">
    <location>
        <begin position="561"/>
        <end position="572"/>
    </location>
</feature>
<feature type="chain" id="PRO_5018376694" description="Carboxylic ester hydrolase" evidence="5">
    <location>
        <begin position="20"/>
        <end position="584"/>
    </location>
</feature>
<name>A0A3S5X9D9_SCYPA</name>
<dbReference type="InterPro" id="IPR029058">
    <property type="entry name" value="AB_hydrolase_fold"/>
</dbReference>
<evidence type="ECO:0000256" key="3">
    <source>
        <dbReference type="ARBA" id="ARBA00022801"/>
    </source>
</evidence>
<dbReference type="AlphaFoldDB" id="A0A3S5X9D9"/>
<reference evidence="8" key="1">
    <citation type="submission" date="2015-10" db="EMBL/GenBank/DDBJ databases">
        <title>Molecular cloning, characterization and expression analysis of genes involved in MF network from the mud crab, Scylla paramamosain.</title>
        <authorList>
            <person name="Zhao M."/>
            <person name="Wang J."/>
            <person name="Ma L.B."/>
            <person name="Jiang K.J."/>
            <person name="Zhang F.Y."/>
        </authorList>
    </citation>
    <scope>NUCLEOTIDE SEQUENCE</scope>
</reference>
<keyword evidence="4" id="KW-0325">Glycoprotein</keyword>
<feature type="signal peptide" evidence="5">
    <location>
        <begin position="1"/>
        <end position="19"/>
    </location>
</feature>
<feature type="compositionally biased region" description="Polar residues" evidence="6">
    <location>
        <begin position="574"/>
        <end position="584"/>
    </location>
</feature>
<dbReference type="Gene3D" id="3.40.50.1820">
    <property type="entry name" value="alpha/beta hydrolase"/>
    <property type="match status" value="1"/>
</dbReference>
<evidence type="ECO:0000256" key="4">
    <source>
        <dbReference type="ARBA" id="ARBA00023180"/>
    </source>
</evidence>
<accession>A0A3S5X9D9</accession>
<keyword evidence="2" id="KW-0719">Serine esterase</keyword>
<dbReference type="InterPro" id="IPR002018">
    <property type="entry name" value="CarbesteraseB"/>
</dbReference>
<organism evidence="8">
    <name type="scientific">Scylla paramamosain</name>
    <name type="common">Mud crab</name>
    <dbReference type="NCBI Taxonomy" id="85552"/>
    <lineage>
        <taxon>Eukaryota</taxon>
        <taxon>Metazoa</taxon>
        <taxon>Ecdysozoa</taxon>
        <taxon>Arthropoda</taxon>
        <taxon>Crustacea</taxon>
        <taxon>Multicrustacea</taxon>
        <taxon>Malacostraca</taxon>
        <taxon>Eumalacostraca</taxon>
        <taxon>Eucarida</taxon>
        <taxon>Decapoda</taxon>
        <taxon>Pleocyemata</taxon>
        <taxon>Brachyura</taxon>
        <taxon>Eubrachyura</taxon>
        <taxon>Portunoidea</taxon>
        <taxon>Portunidae</taxon>
        <taxon>Portuninae</taxon>
        <taxon>Scylla</taxon>
    </lineage>
</organism>
<protein>
    <recommendedName>
        <fullName evidence="5">Carboxylic ester hydrolase</fullName>
        <ecNumber evidence="5">3.1.1.-</ecNumber>
    </recommendedName>
</protein>
<evidence type="ECO:0000256" key="5">
    <source>
        <dbReference type="RuleBase" id="RU361235"/>
    </source>
</evidence>
<dbReference type="PANTHER" id="PTHR43142:SF1">
    <property type="entry name" value="CARBOXYLIC ESTER HYDROLASE"/>
    <property type="match status" value="1"/>
</dbReference>
<feature type="domain" description="Carboxylesterase type B" evidence="7">
    <location>
        <begin position="22"/>
        <end position="543"/>
    </location>
</feature>
<evidence type="ECO:0000256" key="1">
    <source>
        <dbReference type="ARBA" id="ARBA00005964"/>
    </source>
</evidence>
<dbReference type="EMBL" id="KT869362">
    <property type="protein sequence ID" value="ALO17576.1"/>
    <property type="molecule type" value="mRNA"/>
</dbReference>
<keyword evidence="3 5" id="KW-0378">Hydrolase</keyword>
<evidence type="ECO:0000259" key="7">
    <source>
        <dbReference type="Pfam" id="PF00135"/>
    </source>
</evidence>
<dbReference type="InterPro" id="IPR019826">
    <property type="entry name" value="Carboxylesterase_B_AS"/>
</dbReference>
<feature type="region of interest" description="Disordered" evidence="6">
    <location>
        <begin position="560"/>
        <end position="584"/>
    </location>
</feature>
<sequence>MKLLAAVLVAAAVMGVARCGLQVVTEGGRIQGAADVTVNGRTFNSFYSIPYARAPIGGYRFKDPVKPITWQRLADATRMPPKCLQVPFFDTIIYKRLKPEEVKGSENCLFLNVFTPVVSSTPEKAKLPVMVWLHGGAFYSGAADEYLPHALLDQDVVLVVVQYRLGVLGFLSTEDSVMPGNLGLKDQTMALQWVQRNIHLFGGDKKRVTIFGESAGGASVHYHMLSPKSRGLFSQVIMQSGNALQSWALNNRHREEAERLGRNMGCEDVQNSTALLACLQKIDAKELTAAIQDTFQWFVIPIIFSPRVDGDYLPDFPANLIAKKLYSEVDLVAGVTKDEGAMATRAMFVREDLVTQVEKNFTVTGPLTIGIENEKDSASMAKTLYDYYMSDINFDAHSSQFTQLYSDMTFNFYHDEITARHAAHFPGRRTFRYEFQHTGEVSLSDAYGTEKGNHWVGHGDELFYLFAGGTLFEAFLKEGLTQPDDLHVRDMMVKMWTNFATSGNPTPDASLGFKWEPSTADNLHYLAINTSPSMQPDSRKETRDFFASLPISNLRMLYAEQQQQQPKQQEQQQRTKTARVQNEL</sequence>
<comment type="similarity">
    <text evidence="1 5">Belongs to the type-B carboxylesterase/lipase family.</text>
</comment>
<evidence type="ECO:0000313" key="8">
    <source>
        <dbReference type="EMBL" id="ALO17576.1"/>
    </source>
</evidence>